<accession>A0A1I0C5H0</accession>
<evidence type="ECO:0008006" key="3">
    <source>
        <dbReference type="Google" id="ProtNLM"/>
    </source>
</evidence>
<evidence type="ECO:0000313" key="1">
    <source>
        <dbReference type="EMBL" id="SET14147.1"/>
    </source>
</evidence>
<reference evidence="1 2" key="1">
    <citation type="submission" date="2016-10" db="EMBL/GenBank/DDBJ databases">
        <authorList>
            <person name="de Groot N.N."/>
        </authorList>
    </citation>
    <scope>NUCLEOTIDE SEQUENCE [LARGE SCALE GENOMIC DNA]</scope>
    <source>
        <strain evidence="1 2">DSM 11363</strain>
    </source>
</reference>
<gene>
    <name evidence="1" type="ORF">SAMN05216197_10761</name>
</gene>
<evidence type="ECO:0000313" key="2">
    <source>
        <dbReference type="Proteomes" id="UP000182332"/>
    </source>
</evidence>
<dbReference type="Proteomes" id="UP000182332">
    <property type="component" value="Unassembled WGS sequence"/>
</dbReference>
<name>A0A1I0C5H0_9PSED</name>
<dbReference type="OrthoDB" id="7361974at2"/>
<dbReference type="InterPro" id="IPR009576">
    <property type="entry name" value="Biofilm_formation_YgiB"/>
</dbReference>
<protein>
    <recommendedName>
        <fullName evidence="3">DUF1190 domain-containing protein</fullName>
    </recommendedName>
</protein>
<sequence length="196" mass="21890">MFVWCVRTSIHFLVAMPLIVLPATLTSAHLVPVTSGWVSSEMFFENPNACIWGGVAPPLCEAGYRAAYRQHVRVAPTYRELADCEADFTPGECFAADVSRLWSPWLSGFAIITQVQVKSTGGSPDPQVRLFSEPLYRGADHQGGTRLISLREKLHNGEHFDKAFIRHRLLQAGSTAADQRLARTFEPQRLFYVSKP</sequence>
<organism evidence="1 2">
    <name type="scientific">Pseudomonas graminis</name>
    <dbReference type="NCBI Taxonomy" id="158627"/>
    <lineage>
        <taxon>Bacteria</taxon>
        <taxon>Pseudomonadati</taxon>
        <taxon>Pseudomonadota</taxon>
        <taxon>Gammaproteobacteria</taxon>
        <taxon>Pseudomonadales</taxon>
        <taxon>Pseudomonadaceae</taxon>
        <taxon>Pseudomonas</taxon>
    </lineage>
</organism>
<dbReference type="AlphaFoldDB" id="A0A1I0C5H0"/>
<dbReference type="Pfam" id="PF06693">
    <property type="entry name" value="DUF1190"/>
    <property type="match status" value="1"/>
</dbReference>
<dbReference type="EMBL" id="FOHW01000007">
    <property type="protein sequence ID" value="SET14147.1"/>
    <property type="molecule type" value="Genomic_DNA"/>
</dbReference>
<proteinExistence type="predicted"/>